<dbReference type="InterPro" id="IPR004864">
    <property type="entry name" value="LEA_2"/>
</dbReference>
<keyword evidence="3" id="KW-1185">Reference proteome</keyword>
<name>A0A2V4XSW7_9FLAO</name>
<dbReference type="RefSeq" id="WP_110475509.1">
    <property type="nucleotide sequence ID" value="NZ_BMWQ01000002.1"/>
</dbReference>
<dbReference type="Gene3D" id="2.60.40.1820">
    <property type="match status" value="1"/>
</dbReference>
<accession>A0A2V4XSW7</accession>
<feature type="domain" description="Late embryogenesis abundant protein LEA-2 subgroup" evidence="1">
    <location>
        <begin position="52"/>
        <end position="137"/>
    </location>
</feature>
<evidence type="ECO:0000259" key="1">
    <source>
        <dbReference type="Pfam" id="PF03168"/>
    </source>
</evidence>
<organism evidence="2 3">
    <name type="scientific">Winogradskyella epiphytica</name>
    <dbReference type="NCBI Taxonomy" id="262005"/>
    <lineage>
        <taxon>Bacteria</taxon>
        <taxon>Pseudomonadati</taxon>
        <taxon>Bacteroidota</taxon>
        <taxon>Flavobacteriia</taxon>
        <taxon>Flavobacteriales</taxon>
        <taxon>Flavobacteriaceae</taxon>
        <taxon>Winogradskyella</taxon>
    </lineage>
</organism>
<proteinExistence type="predicted"/>
<dbReference type="EMBL" id="QJTD01000002">
    <property type="protein sequence ID" value="PYE81451.1"/>
    <property type="molecule type" value="Genomic_DNA"/>
</dbReference>
<sequence length="152" mass="17010">MFKRFLLFSLIFTLLLNCSVREKPEFIGLENIQVVDSNSKHITLSAEALFLNKNNVGGSLKTDDLKVYINDIEVASIISDEFDVPSKQNFTIPLTVAVATDSLFDKNSLGGLLGSLISQRLKVHYKGDIKYKIMGFSSTYTVDEIQDVKIKL</sequence>
<dbReference type="Pfam" id="PF03168">
    <property type="entry name" value="LEA_2"/>
    <property type="match status" value="1"/>
</dbReference>
<reference evidence="2 3" key="1">
    <citation type="submission" date="2018-06" db="EMBL/GenBank/DDBJ databases">
        <title>Genomic Encyclopedia of Type Strains, Phase III (KMG-III): the genomes of soil and plant-associated and newly described type strains.</title>
        <authorList>
            <person name="Whitman W."/>
        </authorList>
    </citation>
    <scope>NUCLEOTIDE SEQUENCE [LARGE SCALE GENOMIC DNA]</scope>
    <source>
        <strain evidence="2 3">CECT 7945</strain>
    </source>
</reference>
<evidence type="ECO:0000313" key="3">
    <source>
        <dbReference type="Proteomes" id="UP000248054"/>
    </source>
</evidence>
<dbReference type="AlphaFoldDB" id="A0A2V4XSW7"/>
<evidence type="ECO:0000313" key="2">
    <source>
        <dbReference type="EMBL" id="PYE81451.1"/>
    </source>
</evidence>
<dbReference type="Proteomes" id="UP000248054">
    <property type="component" value="Unassembled WGS sequence"/>
</dbReference>
<comment type="caution">
    <text evidence="2">The sequence shown here is derived from an EMBL/GenBank/DDBJ whole genome shotgun (WGS) entry which is preliminary data.</text>
</comment>
<protein>
    <submittedName>
        <fullName evidence="2">Late embryogenesis abundant protein</fullName>
    </submittedName>
</protein>
<dbReference type="OrthoDB" id="1144002at2"/>
<gene>
    <name evidence="2" type="ORF">DFQ11_10224</name>
</gene>